<evidence type="ECO:0000313" key="6">
    <source>
        <dbReference type="EMBL" id="PHZ83846.1"/>
    </source>
</evidence>
<keyword evidence="7" id="KW-1185">Reference proteome</keyword>
<dbReference type="InterPro" id="IPR011006">
    <property type="entry name" value="CheY-like_superfamily"/>
</dbReference>
<dbReference type="SUPFAM" id="SSF52172">
    <property type="entry name" value="CheY-like"/>
    <property type="match status" value="1"/>
</dbReference>
<keyword evidence="2 6" id="KW-0238">DNA-binding</keyword>
<dbReference type="SUPFAM" id="SSF46894">
    <property type="entry name" value="C-terminal effector domain of the bipartite response regulators"/>
    <property type="match status" value="1"/>
</dbReference>
<dbReference type="Gene3D" id="1.10.10.10">
    <property type="entry name" value="Winged helix-like DNA-binding domain superfamily/Winged helix DNA-binding domain"/>
    <property type="match status" value="1"/>
</dbReference>
<evidence type="ECO:0000259" key="4">
    <source>
        <dbReference type="PROSITE" id="PS50043"/>
    </source>
</evidence>
<organism evidence="6 7">
    <name type="scientific">Paremcibacter congregatus</name>
    <dbReference type="NCBI Taxonomy" id="2043170"/>
    <lineage>
        <taxon>Bacteria</taxon>
        <taxon>Pseudomonadati</taxon>
        <taxon>Pseudomonadota</taxon>
        <taxon>Alphaproteobacteria</taxon>
        <taxon>Emcibacterales</taxon>
        <taxon>Emcibacteraceae</taxon>
        <taxon>Paremcibacter</taxon>
    </lineage>
</organism>
<dbReference type="RefSeq" id="WP_099474943.1">
    <property type="nucleotide sequence ID" value="NZ_CP041025.1"/>
</dbReference>
<dbReference type="PANTHER" id="PTHR45566">
    <property type="entry name" value="HTH-TYPE TRANSCRIPTIONAL REGULATOR YHJB-RELATED"/>
    <property type="match status" value="1"/>
</dbReference>
<feature type="domain" description="HTH luxR-type" evidence="4">
    <location>
        <begin position="136"/>
        <end position="201"/>
    </location>
</feature>
<dbReference type="InterPro" id="IPR001789">
    <property type="entry name" value="Sig_transdc_resp-reg_receiver"/>
</dbReference>
<evidence type="ECO:0000256" key="1">
    <source>
        <dbReference type="ARBA" id="ARBA00022553"/>
    </source>
</evidence>
<dbReference type="SMART" id="SM00421">
    <property type="entry name" value="HTH_LUXR"/>
    <property type="match status" value="1"/>
</dbReference>
<dbReference type="PROSITE" id="PS50043">
    <property type="entry name" value="HTH_LUXR_2"/>
    <property type="match status" value="1"/>
</dbReference>
<dbReference type="InterPro" id="IPR016032">
    <property type="entry name" value="Sig_transdc_resp-reg_C-effctor"/>
</dbReference>
<dbReference type="GO" id="GO:0006355">
    <property type="term" value="P:regulation of DNA-templated transcription"/>
    <property type="evidence" value="ECO:0007669"/>
    <property type="project" value="InterPro"/>
</dbReference>
<dbReference type="SMART" id="SM00448">
    <property type="entry name" value="REC"/>
    <property type="match status" value="1"/>
</dbReference>
<sequence>MKILLVDDHVLFRDGLKFVLRQLADVVDIRECGSCEDAYKLMETDDGFDLILLDVDLPGISGMDGLQGFRRLDPSAPIVFLSGSDDYNLIKRALELGVMGYIPKTLSSEIMIQALQLILKGGRYVPDNVLYGADHHSRSKVVLTTRQSEILRLISQGKSNKEIAQNLGIADNTVRVHISAIFQILKVNNRTEAAFAALQDGLVSPY</sequence>
<dbReference type="PRINTS" id="PR00038">
    <property type="entry name" value="HTHLUXR"/>
</dbReference>
<dbReference type="InterPro" id="IPR051015">
    <property type="entry name" value="EvgA-like"/>
</dbReference>
<evidence type="ECO:0000256" key="2">
    <source>
        <dbReference type="ARBA" id="ARBA00023125"/>
    </source>
</evidence>
<dbReference type="InterPro" id="IPR058245">
    <property type="entry name" value="NreC/VraR/RcsB-like_REC"/>
</dbReference>
<dbReference type="GO" id="GO:0003677">
    <property type="term" value="F:DNA binding"/>
    <property type="evidence" value="ECO:0007669"/>
    <property type="project" value="UniProtKB-KW"/>
</dbReference>
<accession>A0A2G4YQV9</accession>
<proteinExistence type="predicted"/>
<dbReference type="Gene3D" id="3.40.50.2300">
    <property type="match status" value="1"/>
</dbReference>
<evidence type="ECO:0000256" key="3">
    <source>
        <dbReference type="PROSITE-ProRule" id="PRU00169"/>
    </source>
</evidence>
<protein>
    <submittedName>
        <fullName evidence="6">DNA-binding response regulator</fullName>
    </submittedName>
</protein>
<dbReference type="Proteomes" id="UP000229730">
    <property type="component" value="Unassembled WGS sequence"/>
</dbReference>
<dbReference type="FunCoup" id="A0A2G4YQV9">
    <property type="interactions" value="453"/>
</dbReference>
<dbReference type="CDD" id="cd17535">
    <property type="entry name" value="REC_NarL-like"/>
    <property type="match status" value="1"/>
</dbReference>
<feature type="domain" description="Response regulatory" evidence="5">
    <location>
        <begin position="2"/>
        <end position="119"/>
    </location>
</feature>
<gene>
    <name evidence="6" type="ORF">CRD36_15960</name>
</gene>
<dbReference type="CDD" id="cd06170">
    <property type="entry name" value="LuxR_C_like"/>
    <property type="match status" value="1"/>
</dbReference>
<feature type="modified residue" description="4-aspartylphosphate" evidence="3">
    <location>
        <position position="54"/>
    </location>
</feature>
<dbReference type="InterPro" id="IPR000792">
    <property type="entry name" value="Tscrpt_reg_LuxR_C"/>
</dbReference>
<comment type="caution">
    <text evidence="6">The sequence shown here is derived from an EMBL/GenBank/DDBJ whole genome shotgun (WGS) entry which is preliminary data.</text>
</comment>
<dbReference type="Pfam" id="PF00072">
    <property type="entry name" value="Response_reg"/>
    <property type="match status" value="1"/>
</dbReference>
<dbReference type="PROSITE" id="PS50110">
    <property type="entry name" value="RESPONSE_REGULATORY"/>
    <property type="match status" value="1"/>
</dbReference>
<dbReference type="EMBL" id="PDEM01000031">
    <property type="protein sequence ID" value="PHZ83846.1"/>
    <property type="molecule type" value="Genomic_DNA"/>
</dbReference>
<evidence type="ECO:0000313" key="7">
    <source>
        <dbReference type="Proteomes" id="UP000229730"/>
    </source>
</evidence>
<keyword evidence="1 3" id="KW-0597">Phosphoprotein</keyword>
<reference evidence="6 7" key="1">
    <citation type="submission" date="2017-10" db="EMBL/GenBank/DDBJ databases">
        <title>Frigbacter circumglobatus gen. nov. sp. nov., isolated from sediment cultured in situ.</title>
        <authorList>
            <person name="Zhao Z."/>
        </authorList>
    </citation>
    <scope>NUCLEOTIDE SEQUENCE [LARGE SCALE GENOMIC DNA]</scope>
    <source>
        <strain evidence="6 7">ZYL</strain>
    </source>
</reference>
<dbReference type="AlphaFoldDB" id="A0A2G4YQV9"/>
<dbReference type="GO" id="GO:0000160">
    <property type="term" value="P:phosphorelay signal transduction system"/>
    <property type="evidence" value="ECO:0007669"/>
    <property type="project" value="InterPro"/>
</dbReference>
<dbReference type="OrthoDB" id="9805444at2"/>
<evidence type="ECO:0000259" key="5">
    <source>
        <dbReference type="PROSITE" id="PS50110"/>
    </source>
</evidence>
<dbReference type="InParanoid" id="A0A2G4YQV9"/>
<name>A0A2G4YQV9_9PROT</name>
<dbReference type="Pfam" id="PF00196">
    <property type="entry name" value="GerE"/>
    <property type="match status" value="1"/>
</dbReference>
<dbReference type="InterPro" id="IPR036388">
    <property type="entry name" value="WH-like_DNA-bd_sf"/>
</dbReference>
<dbReference type="PANTHER" id="PTHR45566:SF1">
    <property type="entry name" value="HTH-TYPE TRANSCRIPTIONAL REGULATOR YHJB-RELATED"/>
    <property type="match status" value="1"/>
</dbReference>